<dbReference type="Pfam" id="PF25183">
    <property type="entry name" value="OMP_b-brl_4"/>
    <property type="match status" value="2"/>
</dbReference>
<dbReference type="Gene3D" id="2.40.170.20">
    <property type="entry name" value="TonB-dependent receptor, beta-barrel domain"/>
    <property type="match status" value="1"/>
</dbReference>
<keyword evidence="9" id="KW-0675">Receptor</keyword>
<feature type="chain" id="PRO_5043802051" evidence="7">
    <location>
        <begin position="17"/>
        <end position="1101"/>
    </location>
</feature>
<keyword evidence="3" id="KW-1134">Transmembrane beta strand</keyword>
<dbReference type="InterPro" id="IPR037066">
    <property type="entry name" value="Plug_dom_sf"/>
</dbReference>
<dbReference type="SUPFAM" id="SSF49464">
    <property type="entry name" value="Carboxypeptidase regulatory domain-like"/>
    <property type="match status" value="1"/>
</dbReference>
<evidence type="ECO:0000256" key="1">
    <source>
        <dbReference type="ARBA" id="ARBA00004571"/>
    </source>
</evidence>
<dbReference type="PANTHER" id="PTHR30069:SF46">
    <property type="entry name" value="OAR PROTEIN"/>
    <property type="match status" value="1"/>
</dbReference>
<dbReference type="InterPro" id="IPR008969">
    <property type="entry name" value="CarboxyPept-like_regulatory"/>
</dbReference>
<dbReference type="Proteomes" id="UP001359886">
    <property type="component" value="Unassembled WGS sequence"/>
</dbReference>
<dbReference type="SUPFAM" id="SSF56935">
    <property type="entry name" value="Porins"/>
    <property type="match status" value="1"/>
</dbReference>
<evidence type="ECO:0000256" key="2">
    <source>
        <dbReference type="ARBA" id="ARBA00022448"/>
    </source>
</evidence>
<gene>
    <name evidence="9" type="ORF">V3330_04270</name>
</gene>
<dbReference type="EMBL" id="JAZHOG010000002">
    <property type="protein sequence ID" value="MEJ8566837.1"/>
    <property type="molecule type" value="Genomic_DNA"/>
</dbReference>
<dbReference type="PANTHER" id="PTHR30069">
    <property type="entry name" value="TONB-DEPENDENT OUTER MEMBRANE RECEPTOR"/>
    <property type="match status" value="1"/>
</dbReference>
<dbReference type="InterPro" id="IPR036942">
    <property type="entry name" value="Beta-barrel_TonB_sf"/>
</dbReference>
<keyword evidence="6" id="KW-0998">Cell outer membrane</keyword>
<dbReference type="RefSeq" id="WP_354694155.1">
    <property type="nucleotide sequence ID" value="NZ_JAZHOG010000002.1"/>
</dbReference>
<comment type="caution">
    <text evidence="9">The sequence shown here is derived from an EMBL/GenBank/DDBJ whole genome shotgun (WGS) entry which is preliminary data.</text>
</comment>
<evidence type="ECO:0000256" key="4">
    <source>
        <dbReference type="ARBA" id="ARBA00022692"/>
    </source>
</evidence>
<protein>
    <submittedName>
        <fullName evidence="9">TonB-dependent receptor</fullName>
    </submittedName>
</protein>
<evidence type="ECO:0000256" key="6">
    <source>
        <dbReference type="ARBA" id="ARBA00023237"/>
    </source>
</evidence>
<keyword evidence="7" id="KW-0732">Signal</keyword>
<evidence type="ECO:0000256" key="7">
    <source>
        <dbReference type="SAM" id="SignalP"/>
    </source>
</evidence>
<organism evidence="9 10">
    <name type="scientific">Elongatibacter sediminis</name>
    <dbReference type="NCBI Taxonomy" id="3119006"/>
    <lineage>
        <taxon>Bacteria</taxon>
        <taxon>Pseudomonadati</taxon>
        <taxon>Pseudomonadota</taxon>
        <taxon>Gammaproteobacteria</taxon>
        <taxon>Chromatiales</taxon>
        <taxon>Wenzhouxiangellaceae</taxon>
        <taxon>Elongatibacter</taxon>
    </lineage>
</organism>
<evidence type="ECO:0000313" key="10">
    <source>
        <dbReference type="Proteomes" id="UP001359886"/>
    </source>
</evidence>
<dbReference type="Gene3D" id="2.170.130.10">
    <property type="entry name" value="TonB-dependent receptor, plug domain"/>
    <property type="match status" value="1"/>
</dbReference>
<feature type="domain" description="TonB-dependent transporter Oar-like beta-barrel" evidence="8">
    <location>
        <begin position="350"/>
        <end position="1035"/>
    </location>
</feature>
<name>A0AAW9R743_9GAMM</name>
<evidence type="ECO:0000259" key="8">
    <source>
        <dbReference type="Pfam" id="PF25183"/>
    </source>
</evidence>
<dbReference type="AlphaFoldDB" id="A0AAW9R743"/>
<proteinExistence type="predicted"/>
<dbReference type="GO" id="GO:0044718">
    <property type="term" value="P:siderophore transmembrane transport"/>
    <property type="evidence" value="ECO:0007669"/>
    <property type="project" value="TreeGrafter"/>
</dbReference>
<dbReference type="InterPro" id="IPR039426">
    <property type="entry name" value="TonB-dep_rcpt-like"/>
</dbReference>
<keyword evidence="4" id="KW-0812">Transmembrane</keyword>
<keyword evidence="10" id="KW-1185">Reference proteome</keyword>
<keyword evidence="2" id="KW-0813">Transport</keyword>
<sequence>MTVAIALLAFPMTSHAQETTGSLRGTVTTAGGDTVAGASVIVQDTRTGSTRSTTTNEDGGFQMRGLVVGGPYEVRVSSPDYKLAVIQGVMTSLGEAVTLNIPLESGDLEEVVVTASAQVTGAELAIGPGSSFGIEDIESMPSIARQIRDVIRIDPRVSLGRADNGAGYGINCLGGSSRSNAFTIDGSLAIDGFGLNEGTGTSARFAFPIPYDTVQSASVEFAPLDVQYSQFTGCAINVVTKPGSNEFHGSAFYLYNDDDLTGDSIDGRTVITDPFEDKNFGFDLSGPIIKDKLFFTVAYEETDEGGVQNTGPIGAGFANEDFLTVEEAEEISSILQSQYGRDPGSIVRSLPQTSERWFVRLDWNISDDHRAEFTYTKLEELNLDEDDLGFDGFTFEDNFEFEGIDQDTIGVRLFSNWSDTFSTEFRYSKFDVTDIQGPAGGGEAQDPDPITRIQVEDGSGDPILTSGPGFFRSANDLQYQITQWKASADWVIDDHTLTFGFEQETRDIFNLFIPDATGTIVFEDIDALRAGTAKEFSFNGSFTQNPNDAAAAFERDIYSVYLQDEWQINDAFTFIAGIRYDKYDSSDSPIKNPVFEQRYGFSNTQTFDGLDLIQPRIGLTWDLPTSRWGETQLRVGYGVFGGGDPTVHFANAYQNFGGAIGFADEEDSPCTAADLQVTDSSGQFTGLPDCLRVAAANAANANTGAVAAVDPDFDLPANHRYNFGLHHFTRSDISFFDSWEIQFDYIYTEHKDRPFWVDLRLSPNGNTMPDGRPQFFEVDPLLPGCDAMFNGIGQGFSNAGTSGGPCDDTRNPNQDTLMTNGIDGSTDSISIQLSKSFILGDRTTLDVGLGYAWVDSKYASPINSSTAGSSYEEVALAVLNQPQNGPGLWANEHNFVLRARFQHDWADGYPFSVAVFLQRRSGRPFSYTYEDDTVEDYFGDSDDEERILLHVPTGPDDPLYDFSQLSDAEVTALFDFLDSSGLSAYAGRVTPKNGFDGPWYTDMDLRIQQDIRLPWGWGHDNHSLSIFLDIENALNLFFGDDENVRNYTNTGDIEEGVRVLEVLGDESNLNQFVVSDWFDEGENQDVDDSVWRIQLGIRYRF</sequence>
<dbReference type="InterPro" id="IPR057601">
    <property type="entry name" value="Oar-like_b-barrel"/>
</dbReference>
<feature type="domain" description="TonB-dependent transporter Oar-like beta-barrel" evidence="8">
    <location>
        <begin position="239"/>
        <end position="304"/>
    </location>
</feature>
<dbReference type="GO" id="GO:0015344">
    <property type="term" value="F:siderophore uptake transmembrane transporter activity"/>
    <property type="evidence" value="ECO:0007669"/>
    <property type="project" value="TreeGrafter"/>
</dbReference>
<dbReference type="Gene3D" id="2.60.40.1120">
    <property type="entry name" value="Carboxypeptidase-like, regulatory domain"/>
    <property type="match status" value="1"/>
</dbReference>
<evidence type="ECO:0000256" key="3">
    <source>
        <dbReference type="ARBA" id="ARBA00022452"/>
    </source>
</evidence>
<dbReference type="Pfam" id="PF13620">
    <property type="entry name" value="CarboxypepD_reg"/>
    <property type="match status" value="1"/>
</dbReference>
<reference evidence="9 10" key="1">
    <citation type="submission" date="2024-02" db="EMBL/GenBank/DDBJ databases">
        <title>A novel Wenzhouxiangellaceae bacterium, isolated from coastal sediments.</title>
        <authorList>
            <person name="Du Z.-J."/>
            <person name="Ye Y.-Q."/>
            <person name="Zhang X.-Y."/>
        </authorList>
    </citation>
    <scope>NUCLEOTIDE SEQUENCE [LARGE SCALE GENOMIC DNA]</scope>
    <source>
        <strain evidence="9 10">CH-27</strain>
    </source>
</reference>
<keyword evidence="5" id="KW-0472">Membrane</keyword>
<evidence type="ECO:0000256" key="5">
    <source>
        <dbReference type="ARBA" id="ARBA00023136"/>
    </source>
</evidence>
<accession>A0AAW9R743</accession>
<dbReference type="GO" id="GO:0009279">
    <property type="term" value="C:cell outer membrane"/>
    <property type="evidence" value="ECO:0007669"/>
    <property type="project" value="UniProtKB-SubCell"/>
</dbReference>
<feature type="signal peptide" evidence="7">
    <location>
        <begin position="1"/>
        <end position="16"/>
    </location>
</feature>
<comment type="subcellular location">
    <subcellularLocation>
        <location evidence="1">Cell outer membrane</location>
        <topology evidence="1">Multi-pass membrane protein</topology>
    </subcellularLocation>
</comment>
<evidence type="ECO:0000313" key="9">
    <source>
        <dbReference type="EMBL" id="MEJ8566837.1"/>
    </source>
</evidence>